<organism evidence="3 4">
    <name type="scientific">Fibrobacter succinogenes</name>
    <name type="common">Bacteroides succinogenes</name>
    <dbReference type="NCBI Taxonomy" id="833"/>
    <lineage>
        <taxon>Bacteria</taxon>
        <taxon>Pseudomonadati</taxon>
        <taxon>Fibrobacterota</taxon>
        <taxon>Fibrobacteria</taxon>
        <taxon>Fibrobacterales</taxon>
        <taxon>Fibrobacteraceae</taxon>
        <taxon>Fibrobacter</taxon>
    </lineage>
</organism>
<dbReference type="InterPro" id="IPR039448">
    <property type="entry name" value="Beta_helix"/>
</dbReference>
<name>A0A380RV43_FIBSU</name>
<feature type="signal peptide" evidence="1">
    <location>
        <begin position="1"/>
        <end position="21"/>
    </location>
</feature>
<evidence type="ECO:0000256" key="1">
    <source>
        <dbReference type="SAM" id="SignalP"/>
    </source>
</evidence>
<feature type="chain" id="PRO_5017020770" evidence="1">
    <location>
        <begin position="22"/>
        <end position="238"/>
    </location>
</feature>
<dbReference type="Proteomes" id="UP000255423">
    <property type="component" value="Unassembled WGS sequence"/>
</dbReference>
<dbReference type="Gene3D" id="2.160.20.10">
    <property type="entry name" value="Single-stranded right-handed beta-helix, Pectin lyase-like"/>
    <property type="match status" value="1"/>
</dbReference>
<dbReference type="InterPro" id="IPR011050">
    <property type="entry name" value="Pectin_lyase_fold/virulence"/>
</dbReference>
<evidence type="ECO:0000259" key="2">
    <source>
        <dbReference type="Pfam" id="PF13229"/>
    </source>
</evidence>
<dbReference type="RefSeq" id="WP_109572071.1">
    <property type="nucleotide sequence ID" value="NZ_UHJL01000001.1"/>
</dbReference>
<dbReference type="Pfam" id="PF13229">
    <property type="entry name" value="Beta_helix"/>
    <property type="match status" value="1"/>
</dbReference>
<evidence type="ECO:0000313" key="4">
    <source>
        <dbReference type="Proteomes" id="UP000255423"/>
    </source>
</evidence>
<dbReference type="SUPFAM" id="SSF51126">
    <property type="entry name" value="Pectin lyase-like"/>
    <property type="match status" value="1"/>
</dbReference>
<protein>
    <submittedName>
        <fullName evidence="3">Right handed beta helix region</fullName>
    </submittedName>
</protein>
<proteinExistence type="predicted"/>
<feature type="domain" description="Right handed beta helix" evidence="2">
    <location>
        <begin position="102"/>
        <end position="223"/>
    </location>
</feature>
<keyword evidence="1" id="KW-0732">Signal</keyword>
<gene>
    <name evidence="3" type="ORF">SAMN05661053_0662</name>
</gene>
<dbReference type="EMBL" id="UHJL01000001">
    <property type="protein sequence ID" value="SUQ19430.1"/>
    <property type="molecule type" value="Genomic_DNA"/>
</dbReference>
<dbReference type="InterPro" id="IPR012334">
    <property type="entry name" value="Pectin_lyas_fold"/>
</dbReference>
<accession>A0A380RV43</accession>
<reference evidence="3 4" key="1">
    <citation type="submission" date="2017-08" db="EMBL/GenBank/DDBJ databases">
        <authorList>
            <person name="de Groot N.N."/>
        </authorList>
    </citation>
    <scope>NUCLEOTIDE SEQUENCE [LARGE SCALE GENOMIC DNA]</scope>
    <source>
        <strain evidence="3 4">HM2</strain>
    </source>
</reference>
<dbReference type="AlphaFoldDB" id="A0A380RV43"/>
<evidence type="ECO:0000313" key="3">
    <source>
        <dbReference type="EMBL" id="SUQ19430.1"/>
    </source>
</evidence>
<sequence>MKNLICSSVIAIATIASLAVASGMPFPSAENGKVLLQAKDSPYVLEQGVVVGAADTLVIEPGVTVLMGEFAKLMIQGSVKIAGTNDKPVIFSGADSVANWNGFHIMSSAGPFEIKNLTVENAFRNTIFRSSGTLENVNFFNNYYGLWVDESPNVTLAHCTFAHNRYALSVRAGRVISNGTSVSENVYGLYLETDGKLDGDTDLIRNNQESDIRSEAADLKTSKKRVRRNVWHNIEARF</sequence>